<dbReference type="AlphaFoldDB" id="A0A126T955"/>
<dbReference type="RefSeq" id="WP_036274074.1">
    <property type="nucleotide sequence ID" value="NZ_CP014476.1"/>
</dbReference>
<dbReference type="KEGG" id="mdn:JT25_019415"/>
<organism evidence="1 2">
    <name type="scientific">Methylomonas denitrificans</name>
    <dbReference type="NCBI Taxonomy" id="1538553"/>
    <lineage>
        <taxon>Bacteria</taxon>
        <taxon>Pseudomonadati</taxon>
        <taxon>Pseudomonadota</taxon>
        <taxon>Gammaproteobacteria</taxon>
        <taxon>Methylococcales</taxon>
        <taxon>Methylococcaceae</taxon>
        <taxon>Methylomonas</taxon>
    </lineage>
</organism>
<protein>
    <submittedName>
        <fullName evidence="1">Uncharacterized protein</fullName>
    </submittedName>
</protein>
<gene>
    <name evidence="1" type="ORF">JT25_019415</name>
</gene>
<sequence>MAEFFIEISAQETGEHLIHKSTCSALPAKDAIYYLGSISNVVSAAKKAGERFAKPTACPQCSPA</sequence>
<keyword evidence="2" id="KW-1185">Reference proteome</keyword>
<evidence type="ECO:0000313" key="2">
    <source>
        <dbReference type="Proteomes" id="UP000030512"/>
    </source>
</evidence>
<dbReference type="EMBL" id="CP014476">
    <property type="protein sequence ID" value="AMK78629.1"/>
    <property type="molecule type" value="Genomic_DNA"/>
</dbReference>
<proteinExistence type="predicted"/>
<accession>A0A126T955</accession>
<dbReference type="Proteomes" id="UP000030512">
    <property type="component" value="Chromosome"/>
</dbReference>
<dbReference type="OrthoDB" id="47198at2"/>
<evidence type="ECO:0000313" key="1">
    <source>
        <dbReference type="EMBL" id="AMK78629.1"/>
    </source>
</evidence>
<name>A0A126T955_9GAMM</name>
<reference evidence="1 2" key="1">
    <citation type="journal article" date="2015" name="Environ. Microbiol.">
        <title>Methane oxidation coupled to nitrate reduction under hypoxia by the Gammaproteobacterium Methylomonas denitrificans, sp. nov. type strain FJG1.</title>
        <authorList>
            <person name="Kits K.D."/>
            <person name="Klotz M.G."/>
            <person name="Stein L.Y."/>
        </authorList>
    </citation>
    <scope>NUCLEOTIDE SEQUENCE [LARGE SCALE GENOMIC DNA]</scope>
    <source>
        <strain evidence="1 2">FJG1</strain>
    </source>
</reference>